<feature type="region of interest" description="Disordered" evidence="5">
    <location>
        <begin position="107"/>
        <end position="163"/>
    </location>
</feature>
<evidence type="ECO:0000256" key="3">
    <source>
        <dbReference type="ARBA" id="ARBA00023237"/>
    </source>
</evidence>
<dbReference type="PATRIC" id="fig|1088721.3.peg.3642"/>
<keyword evidence="8" id="KW-1185">Reference proteome</keyword>
<comment type="subcellular location">
    <subcellularLocation>
        <location evidence="1">Cell outer membrane</location>
    </subcellularLocation>
</comment>
<accession>G6EH72</accession>
<sequence>MDVMPKKSILRPDVSPLRDAAPSLQPVTITVRFPEQGKEPDEAGLAAIDELVANPTFKAGGAVTIWGHTDSRGSDKANLAASKKRAEAVRDYLKSKGVDTDRLTVIPLGESRPIAPNRKLDGSDDPEGRARNRRVEIRVQPPVMEAQGGPDATATREPEPLPE</sequence>
<feature type="domain" description="OmpA-like" evidence="6">
    <location>
        <begin position="20"/>
        <end position="143"/>
    </location>
</feature>
<feature type="compositionally biased region" description="Basic and acidic residues" evidence="5">
    <location>
        <begin position="154"/>
        <end position="163"/>
    </location>
</feature>
<dbReference type="PROSITE" id="PS51123">
    <property type="entry name" value="OMPA_2"/>
    <property type="match status" value="1"/>
</dbReference>
<dbReference type="PRINTS" id="PR01021">
    <property type="entry name" value="OMPADOMAIN"/>
</dbReference>
<evidence type="ECO:0000256" key="2">
    <source>
        <dbReference type="ARBA" id="ARBA00023136"/>
    </source>
</evidence>
<keyword evidence="3" id="KW-0998">Cell outer membrane</keyword>
<evidence type="ECO:0000313" key="8">
    <source>
        <dbReference type="Proteomes" id="UP000004030"/>
    </source>
</evidence>
<protein>
    <submittedName>
        <fullName evidence="7">Outer membrane protein</fullName>
    </submittedName>
</protein>
<dbReference type="CDD" id="cd07185">
    <property type="entry name" value="OmpA_C-like"/>
    <property type="match status" value="1"/>
</dbReference>
<proteinExistence type="predicted"/>
<dbReference type="InterPro" id="IPR036737">
    <property type="entry name" value="OmpA-like_sf"/>
</dbReference>
<organism evidence="7 8">
    <name type="scientific">Novosphingobium pentaromativorans US6-1</name>
    <dbReference type="NCBI Taxonomy" id="1088721"/>
    <lineage>
        <taxon>Bacteria</taxon>
        <taxon>Pseudomonadati</taxon>
        <taxon>Pseudomonadota</taxon>
        <taxon>Alphaproteobacteria</taxon>
        <taxon>Sphingomonadales</taxon>
        <taxon>Sphingomonadaceae</taxon>
        <taxon>Novosphingobium</taxon>
    </lineage>
</organism>
<evidence type="ECO:0000256" key="4">
    <source>
        <dbReference type="PROSITE-ProRule" id="PRU00473"/>
    </source>
</evidence>
<dbReference type="Pfam" id="PF00691">
    <property type="entry name" value="OmpA"/>
    <property type="match status" value="1"/>
</dbReference>
<gene>
    <name evidence="7" type="ORF">NSU_3693</name>
</gene>
<dbReference type="Gene3D" id="3.30.1330.60">
    <property type="entry name" value="OmpA-like domain"/>
    <property type="match status" value="1"/>
</dbReference>
<evidence type="ECO:0000313" key="7">
    <source>
        <dbReference type="EMBL" id="EHJ59361.1"/>
    </source>
</evidence>
<dbReference type="PANTHER" id="PTHR30329:SF21">
    <property type="entry name" value="LIPOPROTEIN YIAD-RELATED"/>
    <property type="match status" value="1"/>
</dbReference>
<dbReference type="PANTHER" id="PTHR30329">
    <property type="entry name" value="STATOR ELEMENT OF FLAGELLAR MOTOR COMPLEX"/>
    <property type="match status" value="1"/>
</dbReference>
<name>G6EH72_9SPHN</name>
<dbReference type="Proteomes" id="UP000004030">
    <property type="component" value="Unassembled WGS sequence"/>
</dbReference>
<dbReference type="EMBL" id="AGFM01000058">
    <property type="protein sequence ID" value="EHJ59361.1"/>
    <property type="molecule type" value="Genomic_DNA"/>
</dbReference>
<evidence type="ECO:0000259" key="6">
    <source>
        <dbReference type="PROSITE" id="PS51123"/>
    </source>
</evidence>
<dbReference type="SUPFAM" id="SSF103088">
    <property type="entry name" value="OmpA-like"/>
    <property type="match status" value="1"/>
</dbReference>
<dbReference type="GO" id="GO:0009279">
    <property type="term" value="C:cell outer membrane"/>
    <property type="evidence" value="ECO:0007669"/>
    <property type="project" value="UniProtKB-SubCell"/>
</dbReference>
<keyword evidence="2 4" id="KW-0472">Membrane</keyword>
<comment type="caution">
    <text evidence="7">The sequence shown here is derived from an EMBL/GenBank/DDBJ whole genome shotgun (WGS) entry which is preliminary data.</text>
</comment>
<evidence type="ECO:0000256" key="5">
    <source>
        <dbReference type="SAM" id="MobiDB-lite"/>
    </source>
</evidence>
<dbReference type="InterPro" id="IPR006664">
    <property type="entry name" value="OMP_bac"/>
</dbReference>
<dbReference type="InterPro" id="IPR050330">
    <property type="entry name" value="Bact_OuterMem_StrucFunc"/>
</dbReference>
<feature type="region of interest" description="Disordered" evidence="5">
    <location>
        <begin position="1"/>
        <end position="21"/>
    </location>
</feature>
<evidence type="ECO:0000256" key="1">
    <source>
        <dbReference type="ARBA" id="ARBA00004442"/>
    </source>
</evidence>
<feature type="compositionally biased region" description="Basic and acidic residues" evidence="5">
    <location>
        <begin position="118"/>
        <end position="137"/>
    </location>
</feature>
<dbReference type="eggNOG" id="COG2885">
    <property type="taxonomic scope" value="Bacteria"/>
</dbReference>
<dbReference type="InterPro" id="IPR006665">
    <property type="entry name" value="OmpA-like"/>
</dbReference>
<dbReference type="AlphaFoldDB" id="G6EH72"/>
<reference evidence="7 8" key="1">
    <citation type="journal article" date="2012" name="J. Bacteriol.">
        <title>Genome sequence of benzo(a)pyrene-degrading bacterium Novosphingobium pentaromativorans US6-1.</title>
        <authorList>
            <person name="Luo Y.R."/>
            <person name="Kang S.G."/>
            <person name="Kim S.J."/>
            <person name="Kim M.R."/>
            <person name="Li N."/>
            <person name="Lee J.H."/>
            <person name="Kwon K.K."/>
        </authorList>
    </citation>
    <scope>NUCLEOTIDE SEQUENCE [LARGE SCALE GENOMIC DNA]</scope>
    <source>
        <strain evidence="7 8">US6-1</strain>
    </source>
</reference>